<evidence type="ECO:0000313" key="2">
    <source>
        <dbReference type="Proteomes" id="UP000011135"/>
    </source>
</evidence>
<dbReference type="PANTHER" id="PTHR42905">
    <property type="entry name" value="PHOSPHOENOLPYRUVATE CARBOXYLASE"/>
    <property type="match status" value="1"/>
</dbReference>
<dbReference type="SUPFAM" id="SSF51621">
    <property type="entry name" value="Phosphoenolpyruvate/pyruvate domain"/>
    <property type="match status" value="1"/>
</dbReference>
<protein>
    <submittedName>
        <fullName evidence="1">Putative carboxyvinyl-carboxyphosphonate phosphorylmutase</fullName>
    </submittedName>
</protein>
<dbReference type="PANTHER" id="PTHR42905:SF16">
    <property type="entry name" value="CARBOXYPHOSPHONOENOLPYRUVATE PHOSPHONOMUTASE-LIKE PROTEIN (AFU_ORTHOLOGUE AFUA_5G07230)"/>
    <property type="match status" value="1"/>
</dbReference>
<dbReference type="OrthoDB" id="9780430at2"/>
<proteinExistence type="predicted"/>
<dbReference type="AlphaFoldDB" id="L8JYW1"/>
<gene>
    <name evidence="1" type="ORF">C900_01553</name>
</gene>
<dbReference type="Gene3D" id="3.20.20.60">
    <property type="entry name" value="Phosphoenolpyruvate-binding domains"/>
    <property type="match status" value="1"/>
</dbReference>
<sequence>MRNYLTFKNLHLQSTPLLLANVWDVNSAKTMEDLGFSALGTSSAAVAHTLGYEDGEEMPFEELLFMVKKIAAKVTIPFTVDIEGGYDRDISGIVSNIKKLHDIGAFGINIEDSVIENGRKILPADDFGQKIAAIKKLLHEQQTDIFVNVRTDTYLLPVPEALAETKKRVRIYEEAGADGVFVPCIVNSGDIKEIVSNTGLPVNVMCMPDLPAFNELAQLGVKRISMGNFVHSHMANKLKETAEAIKVYQSFKPLF</sequence>
<accession>L8JYW1</accession>
<organism evidence="1 2">
    <name type="scientific">Fulvivirga imtechensis AK7</name>
    <dbReference type="NCBI Taxonomy" id="1237149"/>
    <lineage>
        <taxon>Bacteria</taxon>
        <taxon>Pseudomonadati</taxon>
        <taxon>Bacteroidota</taxon>
        <taxon>Cytophagia</taxon>
        <taxon>Cytophagales</taxon>
        <taxon>Fulvivirgaceae</taxon>
        <taxon>Fulvivirga</taxon>
    </lineage>
</organism>
<keyword evidence="2" id="KW-1185">Reference proteome</keyword>
<dbReference type="InterPro" id="IPR015813">
    <property type="entry name" value="Pyrv/PenolPyrv_kinase-like_dom"/>
</dbReference>
<evidence type="ECO:0000313" key="1">
    <source>
        <dbReference type="EMBL" id="ELR72397.1"/>
    </source>
</evidence>
<dbReference type="Pfam" id="PF13714">
    <property type="entry name" value="PEP_mutase"/>
    <property type="match status" value="1"/>
</dbReference>
<dbReference type="eggNOG" id="COG2513">
    <property type="taxonomic scope" value="Bacteria"/>
</dbReference>
<dbReference type="RefSeq" id="WP_009578986.1">
    <property type="nucleotide sequence ID" value="NZ_AMZN01000023.1"/>
</dbReference>
<dbReference type="InterPro" id="IPR040442">
    <property type="entry name" value="Pyrv_kinase-like_dom_sf"/>
</dbReference>
<dbReference type="EMBL" id="AMZN01000023">
    <property type="protein sequence ID" value="ELR72397.1"/>
    <property type="molecule type" value="Genomic_DNA"/>
</dbReference>
<dbReference type="PATRIC" id="fig|1237149.3.peg.1507"/>
<dbReference type="Proteomes" id="UP000011135">
    <property type="component" value="Unassembled WGS sequence"/>
</dbReference>
<dbReference type="InterPro" id="IPR039556">
    <property type="entry name" value="ICL/PEPM"/>
</dbReference>
<dbReference type="GO" id="GO:0003824">
    <property type="term" value="F:catalytic activity"/>
    <property type="evidence" value="ECO:0007669"/>
    <property type="project" value="InterPro"/>
</dbReference>
<comment type="caution">
    <text evidence="1">The sequence shown here is derived from an EMBL/GenBank/DDBJ whole genome shotgun (WGS) entry which is preliminary data.</text>
</comment>
<name>L8JYW1_9BACT</name>
<reference evidence="1 2" key="1">
    <citation type="submission" date="2012-12" db="EMBL/GenBank/DDBJ databases">
        <title>Genome assembly of Fulvivirga imtechensis AK7.</title>
        <authorList>
            <person name="Nupur N."/>
            <person name="Khatri I."/>
            <person name="Kumar R."/>
            <person name="Subramanian S."/>
            <person name="Pinnaka A."/>
        </authorList>
    </citation>
    <scope>NUCLEOTIDE SEQUENCE [LARGE SCALE GENOMIC DNA]</scope>
    <source>
        <strain evidence="1 2">AK7</strain>
    </source>
</reference>
<dbReference type="STRING" id="1237149.C900_01553"/>
<dbReference type="CDD" id="cd00377">
    <property type="entry name" value="ICL_PEPM"/>
    <property type="match status" value="1"/>
</dbReference>